<evidence type="ECO:0008006" key="4">
    <source>
        <dbReference type="Google" id="ProtNLM"/>
    </source>
</evidence>
<reference evidence="2 3" key="1">
    <citation type="submission" date="2017-07" db="EMBL/GenBank/DDBJ databases">
        <title>The new phylogeny of genus Mycobacterium.</title>
        <authorList>
            <person name="Tortoli E."/>
            <person name="Trovato A."/>
            <person name="Cirillo D.M."/>
        </authorList>
    </citation>
    <scope>NUCLEOTIDE SEQUENCE [LARGE SCALE GENOMIC DNA]</scope>
    <source>
        <strain evidence="2 3">ATCC 33027</strain>
    </source>
</reference>
<gene>
    <name evidence="2" type="ORF">CG716_09495</name>
</gene>
<dbReference type="Proteomes" id="UP000216063">
    <property type="component" value="Unassembled WGS sequence"/>
</dbReference>
<accession>A0A255DT07</accession>
<keyword evidence="1" id="KW-0732">Signal</keyword>
<keyword evidence="3" id="KW-1185">Reference proteome</keyword>
<name>A0A255DT07_9MYCO</name>
<evidence type="ECO:0000313" key="3">
    <source>
        <dbReference type="Proteomes" id="UP000216063"/>
    </source>
</evidence>
<dbReference type="RefSeq" id="WP_094478788.1">
    <property type="nucleotide sequence ID" value="NZ_JACKSC010000395.1"/>
</dbReference>
<evidence type="ECO:0000313" key="2">
    <source>
        <dbReference type="EMBL" id="OYN80365.1"/>
    </source>
</evidence>
<feature type="signal peptide" evidence="1">
    <location>
        <begin position="1"/>
        <end position="26"/>
    </location>
</feature>
<feature type="chain" id="PRO_5013304728" description="PASTA domain-containing protein" evidence="1">
    <location>
        <begin position="27"/>
        <end position="104"/>
    </location>
</feature>
<protein>
    <recommendedName>
        <fullName evidence="4">PASTA domain-containing protein</fullName>
    </recommendedName>
</protein>
<sequence length="104" mass="10777">MRTALTLAAMAAAGGIIAGPAATAWADDSAQSTISQLQSQGYTVNIDRLGTGPMSKCVVTSVRNPQTQTQWVPYTGPGRGTDRTILVPQVTSQTISVSLDCSAH</sequence>
<comment type="caution">
    <text evidence="2">The sequence shown here is derived from an EMBL/GenBank/DDBJ whole genome shotgun (WGS) entry which is preliminary data.</text>
</comment>
<organism evidence="2 3">
    <name type="scientific">Mycolicibacterium sphagni</name>
    <dbReference type="NCBI Taxonomy" id="1786"/>
    <lineage>
        <taxon>Bacteria</taxon>
        <taxon>Bacillati</taxon>
        <taxon>Actinomycetota</taxon>
        <taxon>Actinomycetes</taxon>
        <taxon>Mycobacteriales</taxon>
        <taxon>Mycobacteriaceae</taxon>
        <taxon>Mycolicibacterium</taxon>
    </lineage>
</organism>
<dbReference type="AlphaFoldDB" id="A0A255DT07"/>
<dbReference type="OrthoDB" id="4762505at2"/>
<evidence type="ECO:0000256" key="1">
    <source>
        <dbReference type="SAM" id="SignalP"/>
    </source>
</evidence>
<dbReference type="EMBL" id="NOZR01000006">
    <property type="protein sequence ID" value="OYN80365.1"/>
    <property type="molecule type" value="Genomic_DNA"/>
</dbReference>
<proteinExistence type="predicted"/>